<feature type="compositionally biased region" description="Polar residues" evidence="1">
    <location>
        <begin position="60"/>
        <end position="70"/>
    </location>
</feature>
<proteinExistence type="predicted"/>
<evidence type="ECO:0000313" key="3">
    <source>
        <dbReference type="Proteomes" id="UP001141806"/>
    </source>
</evidence>
<dbReference type="PANTHER" id="PTHR46398:SF4">
    <property type="entry name" value="ALPHA_BETA-HYDROLASES SUPERFAMILY PROTEIN"/>
    <property type="match status" value="1"/>
</dbReference>
<dbReference type="OrthoDB" id="1723265at2759"/>
<comment type="caution">
    <text evidence="2">The sequence shown here is derived from an EMBL/GenBank/DDBJ whole genome shotgun (WGS) entry which is preliminary data.</text>
</comment>
<sequence length="145" mass="16804">MLERDRIMDIPAKQRMERQQGLAKEKSDEYKAALKRALTLVVPYAYSSSPYGTFDKQEDSSSTSGEASCETSRKRRRKESWDDFIGRLFDKDESGLKKSQARDGKQLRTKEVEQEAITQFDRSMQVSRIDLSHVIQPSWRPMLGH</sequence>
<dbReference type="AlphaFoldDB" id="A0A9Q0GPJ2"/>
<organism evidence="2 3">
    <name type="scientific">Protea cynaroides</name>
    <dbReference type="NCBI Taxonomy" id="273540"/>
    <lineage>
        <taxon>Eukaryota</taxon>
        <taxon>Viridiplantae</taxon>
        <taxon>Streptophyta</taxon>
        <taxon>Embryophyta</taxon>
        <taxon>Tracheophyta</taxon>
        <taxon>Spermatophyta</taxon>
        <taxon>Magnoliopsida</taxon>
        <taxon>Proteales</taxon>
        <taxon>Proteaceae</taxon>
        <taxon>Protea</taxon>
    </lineage>
</organism>
<feature type="region of interest" description="Disordered" evidence="1">
    <location>
        <begin position="51"/>
        <end position="78"/>
    </location>
</feature>
<gene>
    <name evidence="2" type="ORF">NE237_028528</name>
</gene>
<protein>
    <submittedName>
        <fullName evidence="2">Uncharacterized protein</fullName>
    </submittedName>
</protein>
<name>A0A9Q0GPJ2_9MAGN</name>
<dbReference type="PANTHER" id="PTHR46398">
    <property type="entry name" value="ALPHA/BETA-HYDROLASES SUPERFAMILY PROTEIN"/>
    <property type="match status" value="1"/>
</dbReference>
<dbReference type="EMBL" id="JAMYWD010000012">
    <property type="protein sequence ID" value="KAJ4951696.1"/>
    <property type="molecule type" value="Genomic_DNA"/>
</dbReference>
<evidence type="ECO:0000313" key="2">
    <source>
        <dbReference type="EMBL" id="KAJ4951696.1"/>
    </source>
</evidence>
<keyword evidence="3" id="KW-1185">Reference proteome</keyword>
<reference evidence="2" key="1">
    <citation type="journal article" date="2023" name="Plant J.">
        <title>The genome of the king protea, Protea cynaroides.</title>
        <authorList>
            <person name="Chang J."/>
            <person name="Duong T.A."/>
            <person name="Schoeman C."/>
            <person name="Ma X."/>
            <person name="Roodt D."/>
            <person name="Barker N."/>
            <person name="Li Z."/>
            <person name="Van de Peer Y."/>
            <person name="Mizrachi E."/>
        </authorList>
    </citation>
    <scope>NUCLEOTIDE SEQUENCE</scope>
    <source>
        <tissue evidence="2">Young leaves</tissue>
    </source>
</reference>
<accession>A0A9Q0GPJ2</accession>
<feature type="region of interest" description="Disordered" evidence="1">
    <location>
        <begin position="1"/>
        <end position="26"/>
    </location>
</feature>
<dbReference type="Proteomes" id="UP001141806">
    <property type="component" value="Unassembled WGS sequence"/>
</dbReference>
<evidence type="ECO:0000256" key="1">
    <source>
        <dbReference type="SAM" id="MobiDB-lite"/>
    </source>
</evidence>